<dbReference type="Proteomes" id="UP000198964">
    <property type="component" value="Unassembled WGS sequence"/>
</dbReference>
<evidence type="ECO:0000256" key="2">
    <source>
        <dbReference type="SAM" id="SignalP"/>
    </source>
</evidence>
<evidence type="ECO:0000313" key="5">
    <source>
        <dbReference type="Proteomes" id="UP000198964"/>
    </source>
</evidence>
<dbReference type="Gene3D" id="1.25.40.10">
    <property type="entry name" value="Tetratricopeptide repeat domain"/>
    <property type="match status" value="2"/>
</dbReference>
<name>A0A1I2JX02_9BACT</name>
<dbReference type="InterPro" id="IPR019734">
    <property type="entry name" value="TPR_rpt"/>
</dbReference>
<dbReference type="SMART" id="SM00028">
    <property type="entry name" value="TPR"/>
    <property type="match status" value="4"/>
</dbReference>
<evidence type="ECO:0000313" key="4">
    <source>
        <dbReference type="EMBL" id="SFF59365.1"/>
    </source>
</evidence>
<proteinExistence type="predicted"/>
<organism evidence="4 5">
    <name type="scientific">Sunxiuqinia elliptica</name>
    <dbReference type="NCBI Taxonomy" id="655355"/>
    <lineage>
        <taxon>Bacteria</taxon>
        <taxon>Pseudomonadati</taxon>
        <taxon>Bacteroidota</taxon>
        <taxon>Bacteroidia</taxon>
        <taxon>Marinilabiliales</taxon>
        <taxon>Prolixibacteraceae</taxon>
        <taxon>Sunxiuqinia</taxon>
    </lineage>
</organism>
<feature type="signal peptide" evidence="2">
    <location>
        <begin position="1"/>
        <end position="22"/>
    </location>
</feature>
<sequence>MKLQIRPIFLVIMFLCWQSVWAQKASISEEMVSFKTYPYADPDPVAQPTRYYPYYRFDGFTNTPQTQQWKLVTLENKYIKVLVAPEIGGKVLGAIDKSTGEEFIYFNKVVKFRDIAMRGAWTSGGIEFNFGSIGHAPTTASPVNYLLKENEDGSVSCFVGAPDITSRTEWRVEIRLAPDKSYFETKAIWYNPSDQNTSLYNWMTASVDASEDLEYYFPGNVEIGHGGEVTPWPVSDKGIDISKYKNNNFGGPKSYHVLGEYAEHFLCYFRDKDFGLGHWSPYDEKPGQKIWMWALSREGAIWTDLLTDPGNIQYSEIQTGLLFNQAAAKSAETPYKHLFFEAGAEHQFTELWFPVKQIGGMVKANEYGSLNVEQKSGAVKIGFCANQSVSEELVVLGDGKEIGRKKIDLQPTEATILSFETGAANIEVKIGGLMSYSTLEGKERVLSKPVKIADEFDWNTPDAIYTAAVEVEKQRDYKGAENKYREVLLQNPFHTGALVKMAGLQYRKMDYETAANYALKALSNDTYHAEANYIFGLTSLKLNQKYDALDAFSLAARSMEYRSVAYTHLAAIFFKDGEINKSLRYANEALVYNRNNINALELKALCLNEKGDQAKRNAVLDDILTIDPFSAFALFEKGAGLEKALNYEMPQEICLEQAIAYANLGLNDKAIHILQKVEPNAVGNYWLAWLSGDTGILDRAIEASPYLVYPFRSETAEVLKWALTQQEGWKTQYYLGLIEWFKGNETSARQRFIECGNQPDYFAFYLTRFNLLNSDSAYNSEQDLLKAWELNKEEWRCYLALSNYYESQQQFEKALDWAVDGAKKFPDSYVLAFQKAKDLLINGAYEKSLDVLAKTTILPNEGASAGRITYRQACIMDALKLMESKINKRALSRLEQAREWPENLGVGKPYDTDERIEDFLESIYWTVNGDKNKASELEAKVIDYSLNASKFSPSHYLGALLLKKQGKDQDAASFLQTWSTKEPDNKLITWSYAMLNDQSTEAEHILQEIVQERGGTLFNPRSKNPEFGLIVAISEMKGL</sequence>
<dbReference type="InterPro" id="IPR033396">
    <property type="entry name" value="DUF5107"/>
</dbReference>
<dbReference type="EMBL" id="FONW01000010">
    <property type="protein sequence ID" value="SFF59365.1"/>
    <property type="molecule type" value="Genomic_DNA"/>
</dbReference>
<keyword evidence="5" id="KW-1185">Reference proteome</keyword>
<evidence type="ECO:0000259" key="3">
    <source>
        <dbReference type="Pfam" id="PF17128"/>
    </source>
</evidence>
<protein>
    <recommendedName>
        <fullName evidence="3">DUF5107 domain-containing protein</fullName>
    </recommendedName>
</protein>
<gene>
    <name evidence="4" type="ORF">SAMN05216283_11057</name>
</gene>
<dbReference type="Pfam" id="PF17128">
    <property type="entry name" value="DUF5107"/>
    <property type="match status" value="1"/>
</dbReference>
<evidence type="ECO:0000256" key="1">
    <source>
        <dbReference type="PROSITE-ProRule" id="PRU00339"/>
    </source>
</evidence>
<dbReference type="PROSITE" id="PS50005">
    <property type="entry name" value="TPR"/>
    <property type="match status" value="1"/>
</dbReference>
<feature type="domain" description="DUF5107" evidence="3">
    <location>
        <begin position="48"/>
        <end position="355"/>
    </location>
</feature>
<keyword evidence="2" id="KW-0732">Signal</keyword>
<dbReference type="AlphaFoldDB" id="A0A1I2JX02"/>
<dbReference type="RefSeq" id="WP_093920925.1">
    <property type="nucleotide sequence ID" value="NZ_FONW01000010.1"/>
</dbReference>
<dbReference type="SUPFAM" id="SSF48452">
    <property type="entry name" value="TPR-like"/>
    <property type="match status" value="2"/>
</dbReference>
<dbReference type="InterPro" id="IPR011990">
    <property type="entry name" value="TPR-like_helical_dom_sf"/>
</dbReference>
<feature type="repeat" description="TPR" evidence="1">
    <location>
        <begin position="563"/>
        <end position="596"/>
    </location>
</feature>
<reference evidence="4 5" key="1">
    <citation type="submission" date="2016-10" db="EMBL/GenBank/DDBJ databases">
        <authorList>
            <person name="de Groot N.N."/>
        </authorList>
    </citation>
    <scope>NUCLEOTIDE SEQUENCE [LARGE SCALE GENOMIC DNA]</scope>
    <source>
        <strain evidence="4 5">CGMCC 1.9156</strain>
    </source>
</reference>
<keyword evidence="1" id="KW-0802">TPR repeat</keyword>
<dbReference type="STRING" id="655355.SAMN05216283_11057"/>
<feature type="chain" id="PRO_5011681405" description="DUF5107 domain-containing protein" evidence="2">
    <location>
        <begin position="23"/>
        <end position="1039"/>
    </location>
</feature>
<accession>A0A1I2JX02</accession>